<dbReference type="EMBL" id="CABIJS010000708">
    <property type="protein sequence ID" value="VUZ56656.1"/>
    <property type="molecule type" value="Genomic_DNA"/>
</dbReference>
<name>A0A564ZB50_HYMDI</name>
<evidence type="ECO:0000313" key="3">
    <source>
        <dbReference type="Proteomes" id="UP000321570"/>
    </source>
</evidence>
<organism evidence="2 3">
    <name type="scientific">Hymenolepis diminuta</name>
    <name type="common">Rat tapeworm</name>
    <dbReference type="NCBI Taxonomy" id="6216"/>
    <lineage>
        <taxon>Eukaryota</taxon>
        <taxon>Metazoa</taxon>
        <taxon>Spiralia</taxon>
        <taxon>Lophotrochozoa</taxon>
        <taxon>Platyhelminthes</taxon>
        <taxon>Cestoda</taxon>
        <taxon>Eucestoda</taxon>
        <taxon>Cyclophyllidea</taxon>
        <taxon>Hymenolepididae</taxon>
        <taxon>Hymenolepis</taxon>
    </lineage>
</organism>
<evidence type="ECO:0000313" key="2">
    <source>
        <dbReference type="EMBL" id="VUZ56656.1"/>
    </source>
</evidence>
<feature type="chain" id="PRO_5021831394" evidence="1">
    <location>
        <begin position="28"/>
        <end position="109"/>
    </location>
</feature>
<dbReference type="Proteomes" id="UP000321570">
    <property type="component" value="Unassembled WGS sequence"/>
</dbReference>
<proteinExistence type="predicted"/>
<reference evidence="2 3" key="1">
    <citation type="submission" date="2019-07" db="EMBL/GenBank/DDBJ databases">
        <authorList>
            <person name="Jastrzebski P J."/>
            <person name="Paukszto L."/>
            <person name="Jastrzebski P J."/>
        </authorList>
    </citation>
    <scope>NUCLEOTIDE SEQUENCE [LARGE SCALE GENOMIC DNA]</scope>
    <source>
        <strain evidence="2 3">WMS-il1</strain>
    </source>
</reference>
<gene>
    <name evidence="2" type="ORF">WMSIL1_LOCUS14366</name>
</gene>
<dbReference type="AlphaFoldDB" id="A0A564ZB50"/>
<keyword evidence="1" id="KW-0732">Signal</keyword>
<evidence type="ECO:0000256" key="1">
    <source>
        <dbReference type="SAM" id="SignalP"/>
    </source>
</evidence>
<accession>A0A564ZB50</accession>
<sequence length="109" mass="12721">MFFQNVVVAMPFLSILVMLNYLPILESAPLQPETVIRRGRTLQDLYRYVQQQYLLCLKCPNCPCDATFSIRRRSDNVHNGPLYWRVSEVTPSSLDESLEYDQSGQFKEK</sequence>
<keyword evidence="3" id="KW-1185">Reference proteome</keyword>
<feature type="signal peptide" evidence="1">
    <location>
        <begin position="1"/>
        <end position="27"/>
    </location>
</feature>
<protein>
    <submittedName>
        <fullName evidence="2">Uncharacterized protein</fullName>
    </submittedName>
</protein>